<keyword evidence="3" id="KW-1185">Reference proteome</keyword>
<evidence type="ECO:0000313" key="3">
    <source>
        <dbReference type="Proteomes" id="UP000076858"/>
    </source>
</evidence>
<dbReference type="AlphaFoldDB" id="A0A164FMP2"/>
<feature type="non-terminal residue" evidence="2">
    <location>
        <position position="125"/>
    </location>
</feature>
<evidence type="ECO:0000256" key="1">
    <source>
        <dbReference type="SAM" id="Phobius"/>
    </source>
</evidence>
<organism evidence="2 3">
    <name type="scientific">Daphnia magna</name>
    <dbReference type="NCBI Taxonomy" id="35525"/>
    <lineage>
        <taxon>Eukaryota</taxon>
        <taxon>Metazoa</taxon>
        <taxon>Ecdysozoa</taxon>
        <taxon>Arthropoda</taxon>
        <taxon>Crustacea</taxon>
        <taxon>Branchiopoda</taxon>
        <taxon>Diplostraca</taxon>
        <taxon>Cladocera</taxon>
        <taxon>Anomopoda</taxon>
        <taxon>Daphniidae</taxon>
        <taxon>Daphnia</taxon>
    </lineage>
</organism>
<gene>
    <name evidence="2" type="ORF">APZ42_006900</name>
</gene>
<accession>A0A164FMP2</accession>
<feature type="non-terminal residue" evidence="2">
    <location>
        <position position="1"/>
    </location>
</feature>
<dbReference type="Proteomes" id="UP000076858">
    <property type="component" value="Unassembled WGS sequence"/>
</dbReference>
<sequence>FFFVCFALVGGCCGSSSVLCVWFVIYACLCVCVCVVSVGSRCEPTCVLSQNCQPSCSQVRSLFRTCHAVVKCFVSENMILTRASGDHLFFFCLLYFGNYLFFSFLATRLGLLALTFFVGFFETFR</sequence>
<keyword evidence="1" id="KW-0472">Membrane</keyword>
<comment type="caution">
    <text evidence="2">The sequence shown here is derived from an EMBL/GenBank/DDBJ whole genome shotgun (WGS) entry which is preliminary data.</text>
</comment>
<protein>
    <submittedName>
        <fullName evidence="2">Uncharacterized protein</fullName>
    </submittedName>
</protein>
<keyword evidence="1" id="KW-0812">Transmembrane</keyword>
<proteinExistence type="predicted"/>
<feature type="transmembrane region" description="Helical" evidence="1">
    <location>
        <begin position="88"/>
        <end position="121"/>
    </location>
</feature>
<keyword evidence="1" id="KW-1133">Transmembrane helix</keyword>
<name>A0A164FMP2_9CRUS</name>
<reference evidence="2 3" key="1">
    <citation type="submission" date="2016-03" db="EMBL/GenBank/DDBJ databases">
        <title>EvidentialGene: Evidence-directed Construction of Genes on Genomes.</title>
        <authorList>
            <person name="Gilbert D.G."/>
            <person name="Choi J.-H."/>
            <person name="Mockaitis K."/>
            <person name="Colbourne J."/>
            <person name="Pfrender M."/>
        </authorList>
    </citation>
    <scope>NUCLEOTIDE SEQUENCE [LARGE SCALE GENOMIC DNA]</scope>
    <source>
        <strain evidence="2 3">Xinb3</strain>
        <tissue evidence="2">Complete organism</tissue>
    </source>
</reference>
<dbReference type="EMBL" id="LRGB01019349">
    <property type="protein sequence ID" value="KZR97948.1"/>
    <property type="molecule type" value="Genomic_DNA"/>
</dbReference>
<evidence type="ECO:0000313" key="2">
    <source>
        <dbReference type="EMBL" id="KZR97948.1"/>
    </source>
</evidence>